<dbReference type="InterPro" id="IPR039994">
    <property type="entry name" value="NO66-like"/>
</dbReference>
<comment type="subcellular location">
    <subcellularLocation>
        <location evidence="3">Nucleus</location>
    </subcellularLocation>
</comment>
<keyword evidence="3" id="KW-0805">Transcription regulation</keyword>
<comment type="function">
    <text evidence="3">Oxygenase that can act as both a histone lysine demethylase and a ribosomal histidine hydroxylase.</text>
</comment>
<evidence type="ECO:0000313" key="6">
    <source>
        <dbReference type="EMBL" id="CEM40783.1"/>
    </source>
</evidence>
<dbReference type="PANTHER" id="PTHR13096:SF8">
    <property type="entry name" value="RIBOSOMAL OXYGENASE 1"/>
    <property type="match status" value="1"/>
</dbReference>
<dbReference type="PANTHER" id="PTHR13096">
    <property type="entry name" value="MINA53 MYC INDUCED NUCLEAR ANTIGEN"/>
    <property type="match status" value="1"/>
</dbReference>
<keyword evidence="3" id="KW-0560">Oxidoreductase</keyword>
<dbReference type="Gene3D" id="2.60.120.650">
    <property type="entry name" value="Cupin"/>
    <property type="match status" value="1"/>
</dbReference>
<reference evidence="6" key="1">
    <citation type="submission" date="2014-11" db="EMBL/GenBank/DDBJ databases">
        <authorList>
            <person name="Otto D Thomas"/>
            <person name="Naeem Raeece"/>
        </authorList>
    </citation>
    <scope>NUCLEOTIDE SEQUENCE</scope>
</reference>
<feature type="domain" description="JmjC" evidence="5">
    <location>
        <begin position="140"/>
        <end position="190"/>
    </location>
</feature>
<dbReference type="EC" id="1.14.11.-" evidence="3"/>
<comment type="similarity">
    <text evidence="3">Belongs to the ROX family.</text>
</comment>
<dbReference type="GO" id="GO:0051864">
    <property type="term" value="F:histone H3K36 demethylase activity"/>
    <property type="evidence" value="ECO:0007669"/>
    <property type="project" value="TreeGrafter"/>
</dbReference>
<feature type="region of interest" description="Disordered" evidence="4">
    <location>
        <begin position="1"/>
        <end position="30"/>
    </location>
</feature>
<dbReference type="SUPFAM" id="SSF51197">
    <property type="entry name" value="Clavaminate synthase-like"/>
    <property type="match status" value="1"/>
</dbReference>
<dbReference type="GO" id="GO:0005506">
    <property type="term" value="F:iron ion binding"/>
    <property type="evidence" value="ECO:0007669"/>
    <property type="project" value="UniProtKB-UniRule"/>
</dbReference>
<feature type="non-terminal residue" evidence="6">
    <location>
        <position position="191"/>
    </location>
</feature>
<organism evidence="6">
    <name type="scientific">Chromera velia CCMP2878</name>
    <dbReference type="NCBI Taxonomy" id="1169474"/>
    <lineage>
        <taxon>Eukaryota</taxon>
        <taxon>Sar</taxon>
        <taxon>Alveolata</taxon>
        <taxon>Colpodellida</taxon>
        <taxon>Chromeraceae</taxon>
        <taxon>Chromera</taxon>
    </lineage>
</organism>
<gene>
    <name evidence="6" type="ORF">Cvel_25544</name>
</gene>
<keyword evidence="3" id="KW-0804">Transcription</keyword>
<evidence type="ECO:0000256" key="2">
    <source>
        <dbReference type="ARBA" id="ARBA00023004"/>
    </source>
</evidence>
<keyword evidence="3" id="KW-0539">Nucleus</keyword>
<evidence type="ECO:0000256" key="1">
    <source>
        <dbReference type="ARBA" id="ARBA00022723"/>
    </source>
</evidence>
<evidence type="ECO:0000256" key="4">
    <source>
        <dbReference type="SAM" id="MobiDB-lite"/>
    </source>
</evidence>
<dbReference type="GO" id="GO:0032453">
    <property type="term" value="F:histone H3K4 demethylase activity"/>
    <property type="evidence" value="ECO:0007669"/>
    <property type="project" value="TreeGrafter"/>
</dbReference>
<dbReference type="GO" id="GO:0005730">
    <property type="term" value="C:nucleolus"/>
    <property type="evidence" value="ECO:0007669"/>
    <property type="project" value="TreeGrafter"/>
</dbReference>
<keyword evidence="2 3" id="KW-0408">Iron</keyword>
<dbReference type="EMBL" id="CDMZ01002102">
    <property type="protein sequence ID" value="CEM40783.1"/>
    <property type="molecule type" value="Genomic_DNA"/>
</dbReference>
<accession>A0A0G4HA05</accession>
<dbReference type="AlphaFoldDB" id="A0A0G4HA05"/>
<comment type="cofactor">
    <cofactor evidence="3">
        <name>Fe(2+)</name>
        <dbReference type="ChEBI" id="CHEBI:29033"/>
    </cofactor>
    <text evidence="3">Binds 1 Fe(2+) ion per subunit.</text>
</comment>
<evidence type="ECO:0000256" key="3">
    <source>
        <dbReference type="RuleBase" id="RU366061"/>
    </source>
</evidence>
<feature type="compositionally biased region" description="Basic residues" evidence="4">
    <location>
        <begin position="1"/>
        <end position="11"/>
    </location>
</feature>
<dbReference type="InterPro" id="IPR003347">
    <property type="entry name" value="JmjC_dom"/>
</dbReference>
<sequence>MVKKDKSKLKTHGNAAGATSSQEKPKKELGRTIESPIEFLTGISTKSFFSQVFEKEYRVFPATPERREYLTRLFSLSKFFETAESRDDAAERLEGPPLLFSADVNSVRCVDGVKTNFNELDKPASLEVLKGHWNANRTFQVLQPQRFEDEIWNVCARLEQKLSCLVGCNAYITPQGSQGLAPHHDDVELWV</sequence>
<dbReference type="Pfam" id="PF08007">
    <property type="entry name" value="JmjC_2"/>
    <property type="match status" value="1"/>
</dbReference>
<protein>
    <recommendedName>
        <fullName evidence="3">Bifunctional lysine-specific demethylase and histidyl-hydroxylase</fullName>
        <ecNumber evidence="3">1.14.11.-</ecNumber>
    </recommendedName>
</protein>
<keyword evidence="3" id="KW-0223">Dioxygenase</keyword>
<name>A0A0G4HA05_9ALVE</name>
<proteinExistence type="inferred from homology"/>
<evidence type="ECO:0000259" key="5">
    <source>
        <dbReference type="Pfam" id="PF08007"/>
    </source>
</evidence>
<keyword evidence="1 3" id="KW-0479">Metal-binding</keyword>